<evidence type="ECO:0000256" key="16">
    <source>
        <dbReference type="PIRSR" id="PIRSR006404-2"/>
    </source>
</evidence>
<feature type="domain" description="CBS" evidence="18">
    <location>
        <begin position="303"/>
        <end position="360"/>
    </location>
</feature>
<comment type="similarity">
    <text evidence="2 14">Belongs to the peptidase M50B family.</text>
</comment>
<keyword evidence="10 14" id="KW-1133">Transmembrane helix</keyword>
<evidence type="ECO:0000259" key="18">
    <source>
        <dbReference type="PROSITE" id="PS51371"/>
    </source>
</evidence>
<evidence type="ECO:0000256" key="3">
    <source>
        <dbReference type="ARBA" id="ARBA00022475"/>
    </source>
</evidence>
<dbReference type="GO" id="GO:0046872">
    <property type="term" value="F:metal ion binding"/>
    <property type="evidence" value="ECO:0007669"/>
    <property type="project" value="UniProtKB-UniRule"/>
</dbReference>
<dbReference type="RefSeq" id="WP_284052572.1">
    <property type="nucleotide sequence ID" value="NZ_JAGRQC010000001.1"/>
</dbReference>
<organism evidence="19 20">
    <name type="scientific">Stakelama marina</name>
    <dbReference type="NCBI Taxonomy" id="2826939"/>
    <lineage>
        <taxon>Bacteria</taxon>
        <taxon>Pseudomonadati</taxon>
        <taxon>Pseudomonadota</taxon>
        <taxon>Alphaproteobacteria</taxon>
        <taxon>Sphingomonadales</taxon>
        <taxon>Sphingomonadaceae</taxon>
        <taxon>Stakelama</taxon>
    </lineage>
</organism>
<evidence type="ECO:0000256" key="11">
    <source>
        <dbReference type="ARBA" id="ARBA00023049"/>
    </source>
</evidence>
<evidence type="ECO:0000256" key="14">
    <source>
        <dbReference type="PIRNR" id="PIRNR006404"/>
    </source>
</evidence>
<dbReference type="GO" id="GO:0008237">
    <property type="term" value="F:metallopeptidase activity"/>
    <property type="evidence" value="ECO:0007669"/>
    <property type="project" value="UniProtKB-UniRule"/>
</dbReference>
<feature type="active site" evidence="15">
    <location>
        <position position="61"/>
    </location>
</feature>
<feature type="transmembrane region" description="Helical" evidence="14">
    <location>
        <begin position="12"/>
        <end position="30"/>
    </location>
</feature>
<feature type="domain" description="CBS" evidence="18">
    <location>
        <begin position="240"/>
        <end position="297"/>
    </location>
</feature>
<dbReference type="EMBL" id="JAGRQC010000001">
    <property type="protein sequence ID" value="MBR0551290.1"/>
    <property type="molecule type" value="Genomic_DNA"/>
</dbReference>
<dbReference type="InterPro" id="IPR008915">
    <property type="entry name" value="Peptidase_M50"/>
</dbReference>
<evidence type="ECO:0000256" key="5">
    <source>
        <dbReference type="ARBA" id="ARBA00022692"/>
    </source>
</evidence>
<comment type="cofactor">
    <cofactor evidence="14 16">
        <name>Zn(2+)</name>
        <dbReference type="ChEBI" id="CHEBI:29105"/>
    </cofactor>
    <text evidence="14 16">Binds 1 zinc ion per subunit.</text>
</comment>
<feature type="transmembrane region" description="Helical" evidence="14">
    <location>
        <begin position="139"/>
        <end position="159"/>
    </location>
</feature>
<keyword evidence="7" id="KW-0677">Repeat</keyword>
<evidence type="ECO:0000256" key="8">
    <source>
        <dbReference type="ARBA" id="ARBA00022801"/>
    </source>
</evidence>
<keyword evidence="20" id="KW-1185">Reference proteome</keyword>
<comment type="caution">
    <text evidence="19">The sequence shown here is derived from an EMBL/GenBank/DDBJ whole genome shotgun (WGS) entry which is preliminary data.</text>
</comment>
<comment type="subcellular location">
    <subcellularLocation>
        <location evidence="1 14">Cell membrane</location>
        <topology evidence="1 14">Multi-pass membrane protein</topology>
    </subcellularLocation>
</comment>
<evidence type="ECO:0000256" key="1">
    <source>
        <dbReference type="ARBA" id="ARBA00004651"/>
    </source>
</evidence>
<dbReference type="PANTHER" id="PTHR39188">
    <property type="entry name" value="MEMBRANE-ASSOCIATED ZINC METALLOPROTEASE M50B"/>
    <property type="match status" value="1"/>
</dbReference>
<dbReference type="SMART" id="SM00116">
    <property type="entry name" value="CBS"/>
    <property type="match status" value="2"/>
</dbReference>
<keyword evidence="8 14" id="KW-0378">Hydrolase</keyword>
<dbReference type="CDD" id="cd02205">
    <property type="entry name" value="CBS_pair_SF"/>
    <property type="match status" value="1"/>
</dbReference>
<dbReference type="Pfam" id="PF02163">
    <property type="entry name" value="Peptidase_M50"/>
    <property type="match status" value="2"/>
</dbReference>
<dbReference type="Gene3D" id="3.10.580.10">
    <property type="entry name" value="CBS-domain"/>
    <property type="match status" value="1"/>
</dbReference>
<evidence type="ECO:0000256" key="7">
    <source>
        <dbReference type="ARBA" id="ARBA00022737"/>
    </source>
</evidence>
<feature type="transmembrane region" description="Helical" evidence="14">
    <location>
        <begin position="42"/>
        <end position="60"/>
    </location>
</feature>
<reference evidence="19" key="1">
    <citation type="submission" date="2021-04" db="EMBL/GenBank/DDBJ databases">
        <title>Ouciella asimina sp. nov., isolated from the surface seawater in the hydrothermal field of Okinawa Trough.</title>
        <authorList>
            <person name="Shuang W."/>
        </authorList>
    </citation>
    <scope>NUCLEOTIDE SEQUENCE</scope>
    <source>
        <strain evidence="19">LXI357</strain>
    </source>
</reference>
<dbReference type="GO" id="GO:0006508">
    <property type="term" value="P:proteolysis"/>
    <property type="evidence" value="ECO:0007669"/>
    <property type="project" value="UniProtKB-KW"/>
</dbReference>
<keyword evidence="3 14" id="KW-1003">Cell membrane</keyword>
<feature type="binding site" evidence="16">
    <location>
        <position position="162"/>
    </location>
    <ligand>
        <name>Zn(2+)</name>
        <dbReference type="ChEBI" id="CHEBI:29105"/>
        <note>catalytic</note>
    </ligand>
</feature>
<name>A0A8T4I9V2_9SPHN</name>
<protein>
    <recommendedName>
        <fullName evidence="14">Zinc metalloprotease</fullName>
    </recommendedName>
</protein>
<proteinExistence type="inferred from homology"/>
<keyword evidence="13 14" id="KW-0472">Membrane</keyword>
<evidence type="ECO:0000256" key="2">
    <source>
        <dbReference type="ARBA" id="ARBA00007931"/>
    </source>
</evidence>
<dbReference type="PANTHER" id="PTHR39188:SF3">
    <property type="entry name" value="STAGE IV SPORULATION PROTEIN FB"/>
    <property type="match status" value="1"/>
</dbReference>
<evidence type="ECO:0000256" key="12">
    <source>
        <dbReference type="ARBA" id="ARBA00023122"/>
    </source>
</evidence>
<evidence type="ECO:0000256" key="13">
    <source>
        <dbReference type="ARBA" id="ARBA00023136"/>
    </source>
</evidence>
<keyword evidence="12 17" id="KW-0129">CBS domain</keyword>
<dbReference type="InterPro" id="IPR000644">
    <property type="entry name" value="CBS_dom"/>
</dbReference>
<evidence type="ECO:0000256" key="10">
    <source>
        <dbReference type="ARBA" id="ARBA00022989"/>
    </source>
</evidence>
<evidence type="ECO:0000256" key="4">
    <source>
        <dbReference type="ARBA" id="ARBA00022670"/>
    </source>
</evidence>
<dbReference type="AlphaFoldDB" id="A0A8T4I9V2"/>
<dbReference type="PIRSF" id="PIRSF006404">
    <property type="entry name" value="UCP006404_Pept_M50_CBS"/>
    <property type="match status" value="1"/>
</dbReference>
<dbReference type="Proteomes" id="UP000676996">
    <property type="component" value="Unassembled WGS sequence"/>
</dbReference>
<feature type="transmembrane region" description="Helical" evidence="14">
    <location>
        <begin position="100"/>
        <end position="124"/>
    </location>
</feature>
<feature type="transmembrane region" description="Helical" evidence="14">
    <location>
        <begin position="190"/>
        <end position="218"/>
    </location>
</feature>
<feature type="binding site" evidence="16">
    <location>
        <position position="60"/>
    </location>
    <ligand>
        <name>Zn(2+)</name>
        <dbReference type="ChEBI" id="CHEBI:29105"/>
        <note>catalytic</note>
    </ligand>
</feature>
<keyword evidence="9 14" id="KW-0862">Zinc</keyword>
<evidence type="ECO:0000256" key="6">
    <source>
        <dbReference type="ARBA" id="ARBA00022723"/>
    </source>
</evidence>
<dbReference type="SUPFAM" id="SSF54631">
    <property type="entry name" value="CBS-domain pair"/>
    <property type="match status" value="1"/>
</dbReference>
<dbReference type="PROSITE" id="PS51371">
    <property type="entry name" value="CBS"/>
    <property type="match status" value="2"/>
</dbReference>
<evidence type="ECO:0000256" key="17">
    <source>
        <dbReference type="PROSITE-ProRule" id="PRU00703"/>
    </source>
</evidence>
<dbReference type="InterPro" id="IPR046342">
    <property type="entry name" value="CBS_dom_sf"/>
</dbReference>
<keyword evidence="6 14" id="KW-0479">Metal-binding</keyword>
<accession>A0A8T4I9V2</accession>
<evidence type="ECO:0000256" key="15">
    <source>
        <dbReference type="PIRSR" id="PIRSR006404-1"/>
    </source>
</evidence>
<evidence type="ECO:0000256" key="9">
    <source>
        <dbReference type="ARBA" id="ARBA00022833"/>
    </source>
</evidence>
<keyword evidence="4 14" id="KW-0645">Protease</keyword>
<dbReference type="InterPro" id="IPR016483">
    <property type="entry name" value="UCP006404_Pept_M50_CBS"/>
</dbReference>
<sequence>MQKRWAISIGSFGGTVVRIHLTFLLLLAWIGLSALTAGGPRAALFSIAFITALFACVVLHEFGHVLAARRYGIPTPDITLYPIGGMARIKSNFEDPRQELVIASAGPAVSLGLAIVLMIAAGGIADPARLAMPSGLRDFAGLLALANLSLFLFNLLPAFPMDGGRIFRAGLSLLLDRDRATRAASWTGRLLGLAIGAYGVAIFHPILMLIGGFVFLAASAEASSVDLRKALSGYRIGDVMVDDVHMLTTVDPLSTAIEALIRGEQDRFPVVDPRGAPVSTISRSDIMLATQQIGLDAPIAQILDRNAVSLRTEASAQDALAALETGADPVFVVDAQGKTIGIVTMNNLAEFRMVRAAIDRPSPRPTIFGRRDHAVHKG</sequence>
<keyword evidence="11 14" id="KW-0482">Metalloprotease</keyword>
<keyword evidence="5 14" id="KW-0812">Transmembrane</keyword>
<evidence type="ECO:0000313" key="19">
    <source>
        <dbReference type="EMBL" id="MBR0551290.1"/>
    </source>
</evidence>
<dbReference type="Pfam" id="PF00571">
    <property type="entry name" value="CBS"/>
    <property type="match status" value="2"/>
</dbReference>
<gene>
    <name evidence="19" type="ORF">J7S20_02080</name>
</gene>
<feature type="binding site" evidence="16">
    <location>
        <position position="64"/>
    </location>
    <ligand>
        <name>Zn(2+)</name>
        <dbReference type="ChEBI" id="CHEBI:29105"/>
        <note>catalytic</note>
    </ligand>
</feature>
<dbReference type="GO" id="GO:0005886">
    <property type="term" value="C:plasma membrane"/>
    <property type="evidence" value="ECO:0007669"/>
    <property type="project" value="UniProtKB-SubCell"/>
</dbReference>
<evidence type="ECO:0000313" key="20">
    <source>
        <dbReference type="Proteomes" id="UP000676996"/>
    </source>
</evidence>